<dbReference type="RefSeq" id="XP_005650437.1">
    <property type="nucleotide sequence ID" value="XM_005650380.1"/>
</dbReference>
<evidence type="ECO:0000313" key="4">
    <source>
        <dbReference type="Proteomes" id="UP000007264"/>
    </source>
</evidence>
<gene>
    <name evidence="3" type="ORF">COCSUDRAFT_40132</name>
</gene>
<feature type="coiled-coil region" evidence="1">
    <location>
        <begin position="62"/>
        <end position="182"/>
    </location>
</feature>
<feature type="region of interest" description="Disordered" evidence="2">
    <location>
        <begin position="493"/>
        <end position="556"/>
    </location>
</feature>
<feature type="coiled-coil region" evidence="1">
    <location>
        <begin position="262"/>
        <end position="299"/>
    </location>
</feature>
<comment type="caution">
    <text evidence="3">The sequence shown here is derived from an EMBL/GenBank/DDBJ whole genome shotgun (WGS) entry which is preliminary data.</text>
</comment>
<dbReference type="Proteomes" id="UP000007264">
    <property type="component" value="Unassembled WGS sequence"/>
</dbReference>
<evidence type="ECO:0000313" key="3">
    <source>
        <dbReference type="EMBL" id="EIE25893.1"/>
    </source>
</evidence>
<dbReference type="KEGG" id="csl:COCSUDRAFT_40132"/>
<sequence>MSVKAPLRLPRLRMKDDLIKADPDLAVYLEEAFEQLSPHNGALKQLSGGLAPAGTDLLGLSLDEELTEEEELRLELEGAKRERRALMDSLAALKGDQGKAGSELQIADITRLRRELEVKQEKINELRQEALKAEGQLMRLALTSRDCAALMPGGGLDANARVKALEAELAHLDTDMAETEAQHRLYTLLQERTRHAPASWNAAKPALMSNVLREHMAQDLRVREGREALLAFGEDHAVLTEHMHAARTAREDADRALAVTRAQKEAVRAMEHRQKREMAEEEQRRARQAELDAVQREAAAKARLEEEAFEQQLQAWRCVLQTLQPQIEEMEAAWARLHTITGANSPEEVIGFWEELQAKEASMKELVRLAEEAEAAAKGEMAALLDSRNAMLEAMAMPASPAASAEEELRALEDRIAEAQQRHAASTKQFNRVRTVCINAQQGLRSLLGRLDEALAVSAAQKLGPGAPSPGQRSSVFRQSIAAVDGSAARRQSAALQPAASRRQSSVAEAAAARRQSSVPVQAIPEDGAADSVGSAGSRRTSKVGEAARRSSTVARRSSVVTPSLAAILGKVEAAPGALTFEEAPAGGPAVGSRLDGQAFFPDLPQLAKVVADKVGRLKSSCVKEKRRSSMVDGSEAAGKAGQAAKLSEAAMRHGARRQTWMGPAWMGTSTENDPGTVSGVTSAKDSSKDILSRLVGYPADFDQGHGRAATPEGKDDEEWDGVLDRDFIKHRTAKLLAAAARHQADLKKTNEGSS</sequence>
<dbReference type="OrthoDB" id="514094at2759"/>
<dbReference type="EMBL" id="AGSI01000003">
    <property type="protein sequence ID" value="EIE25893.1"/>
    <property type="molecule type" value="Genomic_DNA"/>
</dbReference>
<dbReference type="GeneID" id="17043897"/>
<dbReference type="AlphaFoldDB" id="I0Z5H4"/>
<reference evidence="3 4" key="1">
    <citation type="journal article" date="2012" name="Genome Biol.">
        <title>The genome of the polar eukaryotic microalga coccomyxa subellipsoidea reveals traits of cold adaptation.</title>
        <authorList>
            <person name="Blanc G."/>
            <person name="Agarkova I."/>
            <person name="Grimwood J."/>
            <person name="Kuo A."/>
            <person name="Brueggeman A."/>
            <person name="Dunigan D."/>
            <person name="Gurnon J."/>
            <person name="Ladunga I."/>
            <person name="Lindquist E."/>
            <person name="Lucas S."/>
            <person name="Pangilinan J."/>
            <person name="Proschold T."/>
            <person name="Salamov A."/>
            <person name="Schmutz J."/>
            <person name="Weeks D."/>
            <person name="Yamada T."/>
            <person name="Claverie J.M."/>
            <person name="Grigoriev I."/>
            <person name="Van Etten J."/>
            <person name="Lomsadze A."/>
            <person name="Borodovsky M."/>
        </authorList>
    </citation>
    <scope>NUCLEOTIDE SEQUENCE [LARGE SCALE GENOMIC DNA]</scope>
    <source>
        <strain evidence="3 4">C-169</strain>
    </source>
</reference>
<keyword evidence="4" id="KW-1185">Reference proteome</keyword>
<feature type="coiled-coil region" evidence="1">
    <location>
        <begin position="402"/>
        <end position="429"/>
    </location>
</feature>
<dbReference type="eggNOG" id="ENOG502SHR5">
    <property type="taxonomic scope" value="Eukaryota"/>
</dbReference>
<name>I0Z5H4_COCSC</name>
<protein>
    <submittedName>
        <fullName evidence="3">Uncharacterized protein</fullName>
    </submittedName>
</protein>
<dbReference type="STRING" id="574566.I0Z5H4"/>
<organism evidence="3 4">
    <name type="scientific">Coccomyxa subellipsoidea (strain C-169)</name>
    <name type="common">Green microalga</name>
    <dbReference type="NCBI Taxonomy" id="574566"/>
    <lineage>
        <taxon>Eukaryota</taxon>
        <taxon>Viridiplantae</taxon>
        <taxon>Chlorophyta</taxon>
        <taxon>core chlorophytes</taxon>
        <taxon>Trebouxiophyceae</taxon>
        <taxon>Trebouxiophyceae incertae sedis</taxon>
        <taxon>Coccomyxaceae</taxon>
        <taxon>Coccomyxa</taxon>
        <taxon>Coccomyxa subellipsoidea</taxon>
    </lineage>
</organism>
<accession>I0Z5H4</accession>
<proteinExistence type="predicted"/>
<evidence type="ECO:0000256" key="2">
    <source>
        <dbReference type="SAM" id="MobiDB-lite"/>
    </source>
</evidence>
<evidence type="ECO:0000256" key="1">
    <source>
        <dbReference type="SAM" id="Coils"/>
    </source>
</evidence>
<keyword evidence="1" id="KW-0175">Coiled coil</keyword>